<keyword evidence="2" id="KW-0268">Exocytosis</keyword>
<name>V9KI00_CALMI</name>
<proteinExistence type="evidence at transcript level"/>
<evidence type="ECO:0000256" key="2">
    <source>
        <dbReference type="ARBA" id="ARBA00022483"/>
    </source>
</evidence>
<dbReference type="GO" id="GO:0070382">
    <property type="term" value="C:exocytic vesicle"/>
    <property type="evidence" value="ECO:0007669"/>
    <property type="project" value="TreeGrafter"/>
</dbReference>
<evidence type="ECO:0000313" key="4">
    <source>
        <dbReference type="EMBL" id="AFO97979.1"/>
    </source>
</evidence>
<evidence type="ECO:0000256" key="1">
    <source>
        <dbReference type="ARBA" id="ARBA00004172"/>
    </source>
</evidence>
<evidence type="ECO:0000259" key="3">
    <source>
        <dbReference type="PROSITE" id="PS51258"/>
    </source>
</evidence>
<dbReference type="InterPro" id="IPR035892">
    <property type="entry name" value="C2_domain_sf"/>
</dbReference>
<reference evidence="4" key="1">
    <citation type="journal article" date="2014" name="Nature">
        <title>Elephant shark genome provides unique insights into gnathostome evolution.</title>
        <authorList>
            <consortium name="International Elephant Shark Genome Sequencing Consortium"/>
            <person name="Venkatesh B."/>
            <person name="Lee A.P."/>
            <person name="Ravi V."/>
            <person name="Maurya A.K."/>
            <person name="Lian M.M."/>
            <person name="Swann J.B."/>
            <person name="Ohta Y."/>
            <person name="Flajnik M.F."/>
            <person name="Sutoh Y."/>
            <person name="Kasahara M."/>
            <person name="Hoon S."/>
            <person name="Gangu V."/>
            <person name="Roy S.W."/>
            <person name="Irimia M."/>
            <person name="Korzh V."/>
            <person name="Kondrychyn I."/>
            <person name="Lim Z.W."/>
            <person name="Tay B.H."/>
            <person name="Tohari S."/>
            <person name="Kong K.W."/>
            <person name="Ho S."/>
            <person name="Lorente-Galdos B."/>
            <person name="Quilez J."/>
            <person name="Marques-Bonet T."/>
            <person name="Raney B.J."/>
            <person name="Ingham P.W."/>
            <person name="Tay A."/>
            <person name="Hillier L.W."/>
            <person name="Minx P."/>
            <person name="Boehm T."/>
            <person name="Wilson R.K."/>
            <person name="Brenner S."/>
            <person name="Warren W.C."/>
        </authorList>
    </citation>
    <scope>NUCLEOTIDE SEQUENCE</scope>
    <source>
        <tissue evidence="4">Spleen</tissue>
    </source>
</reference>
<dbReference type="InterPro" id="IPR010439">
    <property type="entry name" value="MUN_dom"/>
</dbReference>
<dbReference type="InterPro" id="IPR014770">
    <property type="entry name" value="Munc13_1"/>
</dbReference>
<dbReference type="PANTHER" id="PTHR45999">
    <property type="entry name" value="UNC-13-4A, ISOFORM B"/>
    <property type="match status" value="1"/>
</dbReference>
<sequence length="641" mass="74476">MRRKLGDIHGIHGLKRIFKDVKKAARKHDQDDFLGNVIIKLQDLPYTPADEWYPLEPRTETYPDRGQCHLQLKIIHQQRDTTLSKEQAVFSIYRRLLQQFIQFDGTQKQTTYRLGETELSTLATSILSLHATQNDISQFHQDLAQWLVYSKLYQHVQVNFLSLLQHLASIQYQWPQVTLQPWEKQELAESFRSFLDYGILLVQNYRNVFPLTDPKATDRLQSLLRVLVQIWKMTAFHELCSPVSDLQTRLDDAIKSGTIDSYRLQKQELQSSVKSEEEAVKSLVLLVEQLNLDLENNRKIWHKSFMWTAKINLFDITYLKLQELIFEDIREQVVSIGGGKSEGTVEGLFHLYLQLKHLKHQHIYFSKSDSTLPLDAFHTWFSEPLPKWLQAVYNATVQMVHRAVQKDQLEAIGERTKHSTSAVDIATCFSKIQTTWVQLNWPDPEESFVVMVKLTEDMCNIALMYCRLLKARAEDLSVKGCRATSSENSKINSVISLRLCVVLNNMEQLRVIISHLPAQLDWEGLKEDMTDRIEVEQIQNTLHTQLQTTKSSVNKEIKSVLQTLAQKLHMDIKIHIQHLAASSHSVPLSDMINPLMNFLVTEFAYMDTNLVQENFQRYDTHSVSIKIHLYLYFSLLSIKNI</sequence>
<dbReference type="Pfam" id="PF06292">
    <property type="entry name" value="MUN"/>
    <property type="match status" value="1"/>
</dbReference>
<dbReference type="PANTHER" id="PTHR45999:SF3">
    <property type="entry name" value="PROTEIN UNC-13 HOMOLOG D"/>
    <property type="match status" value="1"/>
</dbReference>
<dbReference type="InterPro" id="IPR052095">
    <property type="entry name" value="UNC-13_domain"/>
</dbReference>
<accession>V9KI00</accession>
<dbReference type="AlphaFoldDB" id="V9KI00"/>
<comment type="subcellular location">
    <subcellularLocation>
        <location evidence="1">Recycling endosome</location>
    </subcellularLocation>
</comment>
<organism evidence="4">
    <name type="scientific">Callorhinchus milii</name>
    <name type="common">Ghost shark</name>
    <dbReference type="NCBI Taxonomy" id="7868"/>
    <lineage>
        <taxon>Eukaryota</taxon>
        <taxon>Metazoa</taxon>
        <taxon>Chordata</taxon>
        <taxon>Craniata</taxon>
        <taxon>Vertebrata</taxon>
        <taxon>Chondrichthyes</taxon>
        <taxon>Holocephali</taxon>
        <taxon>Chimaeriformes</taxon>
        <taxon>Callorhinchidae</taxon>
        <taxon>Callorhinchus</taxon>
    </lineage>
</organism>
<dbReference type="EMBL" id="JW865462">
    <property type="protein sequence ID" value="AFO97979.1"/>
    <property type="molecule type" value="mRNA"/>
</dbReference>
<protein>
    <submittedName>
        <fullName evidence="4">Protein unc-13-like D</fullName>
    </submittedName>
</protein>
<feature type="domain" description="MHD1" evidence="3">
    <location>
        <begin position="349"/>
        <end position="469"/>
    </location>
</feature>
<dbReference type="GO" id="GO:0006887">
    <property type="term" value="P:exocytosis"/>
    <property type="evidence" value="ECO:0007669"/>
    <property type="project" value="UniProtKB-KW"/>
</dbReference>
<dbReference type="PROSITE" id="PS51258">
    <property type="entry name" value="MHD1"/>
    <property type="match status" value="1"/>
</dbReference>
<dbReference type="GO" id="GO:0055037">
    <property type="term" value="C:recycling endosome"/>
    <property type="evidence" value="ECO:0007669"/>
    <property type="project" value="UniProtKB-SubCell"/>
</dbReference>
<dbReference type="Gene3D" id="1.10.357.50">
    <property type="match status" value="1"/>
</dbReference>
<dbReference type="Gene3D" id="2.60.40.150">
    <property type="entry name" value="C2 domain"/>
    <property type="match status" value="1"/>
</dbReference>